<keyword evidence="6 9" id="KW-0411">Iron-sulfur</keyword>
<dbReference type="RefSeq" id="WP_091733082.1">
    <property type="nucleotide sequence ID" value="NZ_FNQE01000052.1"/>
</dbReference>
<evidence type="ECO:0000256" key="1">
    <source>
        <dbReference type="ARBA" id="ARBA00022722"/>
    </source>
</evidence>
<evidence type="ECO:0000256" key="6">
    <source>
        <dbReference type="ARBA" id="ARBA00023014"/>
    </source>
</evidence>
<evidence type="ECO:0000256" key="4">
    <source>
        <dbReference type="ARBA" id="ARBA00022839"/>
    </source>
</evidence>
<evidence type="ECO:0000256" key="3">
    <source>
        <dbReference type="ARBA" id="ARBA00022801"/>
    </source>
</evidence>
<sequence length="169" mass="20179">MEAREEIKVTGTLIWYYYICKREVWLMAHRIEADQDNEFIDVGRFIHENSYQREKKEVSLGNIKIDILKREDGELVVGEVKKSSRFKESARMQLAYYLFELEKKGINAKGILMFPKERQREEIILNEQLKAKLDQAINEILWIMYQDKPQPAQKISFCKNCAYNEFCWA</sequence>
<dbReference type="InterPro" id="IPR011604">
    <property type="entry name" value="PDDEXK-like_dom_sf"/>
</dbReference>
<dbReference type="Proteomes" id="UP000198625">
    <property type="component" value="Unassembled WGS sequence"/>
</dbReference>
<dbReference type="PANTHER" id="PTHR37168">
    <property type="entry name" value="CRISPR-ASSOCIATED EXONUCLEASE CAS4"/>
    <property type="match status" value="1"/>
</dbReference>
<evidence type="ECO:0000256" key="5">
    <source>
        <dbReference type="ARBA" id="ARBA00023004"/>
    </source>
</evidence>
<dbReference type="Pfam" id="PF01930">
    <property type="entry name" value="Cas_Cas4"/>
    <property type="match status" value="1"/>
</dbReference>
<dbReference type="NCBIfam" id="TIGR00372">
    <property type="entry name" value="cas4"/>
    <property type="match status" value="1"/>
</dbReference>
<protein>
    <recommendedName>
        <fullName evidence="9">CRISPR-associated exonuclease Cas4</fullName>
        <ecNumber evidence="9">3.1.12.1</ecNumber>
    </recommendedName>
</protein>
<evidence type="ECO:0000256" key="2">
    <source>
        <dbReference type="ARBA" id="ARBA00022723"/>
    </source>
</evidence>
<proteinExistence type="inferred from homology"/>
<dbReference type="GO" id="GO:0051607">
    <property type="term" value="P:defense response to virus"/>
    <property type="evidence" value="ECO:0007669"/>
    <property type="project" value="UniProtKB-KW"/>
</dbReference>
<comment type="cofactor">
    <cofactor evidence="9">
        <name>Mg(2+)</name>
        <dbReference type="ChEBI" id="CHEBI:18420"/>
    </cofactor>
    <cofactor evidence="9">
        <name>Mn(2+)</name>
        <dbReference type="ChEBI" id="CHEBI:29035"/>
    </cofactor>
    <text evidence="9">Mg(2+) or Mn(2+) required for ssDNA cleavage activity.</text>
</comment>
<evidence type="ECO:0000256" key="7">
    <source>
        <dbReference type="ARBA" id="ARBA00023118"/>
    </source>
</evidence>
<keyword evidence="1 9" id="KW-0540">Nuclease</keyword>
<comment type="function">
    <text evidence="9">CRISPR (clustered regularly interspaced short palindromic repeat) is an adaptive immune system that provides protection against mobile genetic elements (viruses, transposable elements and conjugative plasmids). CRISPR clusters contain sequences complementary to antecedent mobile elements and target invading nucleic acids. CRISPR clusters are transcribed and processed into CRISPR RNA (crRNA).</text>
</comment>
<keyword evidence="7 9" id="KW-0051">Antiviral defense</keyword>
<dbReference type="InterPro" id="IPR013343">
    <property type="entry name" value="CRISPR-assoc_prot_Cas4"/>
</dbReference>
<evidence type="ECO:0000313" key="11">
    <source>
        <dbReference type="EMBL" id="SDZ39302.1"/>
    </source>
</evidence>
<evidence type="ECO:0000256" key="9">
    <source>
        <dbReference type="RuleBase" id="RU365022"/>
    </source>
</evidence>
<keyword evidence="12" id="KW-1185">Reference proteome</keyword>
<comment type="cofactor">
    <cofactor evidence="9">
        <name>iron-sulfur cluster</name>
        <dbReference type="ChEBI" id="CHEBI:30408"/>
    </cofactor>
</comment>
<name>A0A1H3SMU8_9FIRM</name>
<dbReference type="InterPro" id="IPR022765">
    <property type="entry name" value="Dna2/Cas4_DUF83"/>
</dbReference>
<dbReference type="EMBL" id="FNQE01000052">
    <property type="protein sequence ID" value="SDZ39302.1"/>
    <property type="molecule type" value="Genomic_DNA"/>
</dbReference>
<dbReference type="EC" id="3.1.12.1" evidence="9"/>
<dbReference type="GO" id="GO:0051536">
    <property type="term" value="F:iron-sulfur cluster binding"/>
    <property type="evidence" value="ECO:0007669"/>
    <property type="project" value="UniProtKB-KW"/>
</dbReference>
<keyword evidence="4 9" id="KW-0269">Exonuclease</keyword>
<dbReference type="AlphaFoldDB" id="A0A1H3SMU8"/>
<gene>
    <name evidence="11" type="ORF">SAMN05660462_03001</name>
</gene>
<dbReference type="GO" id="GO:0004527">
    <property type="term" value="F:exonuclease activity"/>
    <property type="evidence" value="ECO:0007669"/>
    <property type="project" value="UniProtKB-KW"/>
</dbReference>
<evidence type="ECO:0000259" key="10">
    <source>
        <dbReference type="Pfam" id="PF01930"/>
    </source>
</evidence>
<evidence type="ECO:0000256" key="8">
    <source>
        <dbReference type="ARBA" id="ARBA00023211"/>
    </source>
</evidence>
<keyword evidence="8 9" id="KW-0464">Manganese</keyword>
<dbReference type="PANTHER" id="PTHR37168:SF2">
    <property type="entry name" value="CRISPR-ASSOCIATED EXONUCLEASE CAS4"/>
    <property type="match status" value="1"/>
</dbReference>
<feature type="domain" description="DUF83" evidence="10">
    <location>
        <begin position="10"/>
        <end position="169"/>
    </location>
</feature>
<dbReference type="GO" id="GO:0046872">
    <property type="term" value="F:metal ion binding"/>
    <property type="evidence" value="ECO:0007669"/>
    <property type="project" value="UniProtKB-KW"/>
</dbReference>
<accession>A0A1H3SMU8</accession>
<dbReference type="Gene3D" id="3.90.320.10">
    <property type="match status" value="1"/>
</dbReference>
<comment type="similarity">
    <text evidence="9">Belongs to the CRISPR-associated exonuclease Cas4 family.</text>
</comment>
<dbReference type="STRING" id="415015.SAMN05660462_03001"/>
<organism evidence="11 12">
    <name type="scientific">Proteiniborus ethanoligenes</name>
    <dbReference type="NCBI Taxonomy" id="415015"/>
    <lineage>
        <taxon>Bacteria</taxon>
        <taxon>Bacillati</taxon>
        <taxon>Bacillota</taxon>
        <taxon>Clostridia</taxon>
        <taxon>Eubacteriales</taxon>
        <taxon>Proteiniborus</taxon>
    </lineage>
</organism>
<keyword evidence="5 9" id="KW-0408">Iron</keyword>
<reference evidence="11 12" key="1">
    <citation type="submission" date="2016-10" db="EMBL/GenBank/DDBJ databases">
        <authorList>
            <person name="de Groot N.N."/>
        </authorList>
    </citation>
    <scope>NUCLEOTIDE SEQUENCE [LARGE SCALE GENOMIC DNA]</scope>
    <source>
        <strain evidence="11 12">DSM 21650</strain>
    </source>
</reference>
<keyword evidence="3 9" id="KW-0378">Hydrolase</keyword>
<keyword evidence="2 9" id="KW-0479">Metal-binding</keyword>
<dbReference type="OrthoDB" id="9794720at2"/>
<evidence type="ECO:0000313" key="12">
    <source>
        <dbReference type="Proteomes" id="UP000198625"/>
    </source>
</evidence>